<dbReference type="SMART" id="SM00028">
    <property type="entry name" value="TPR"/>
    <property type="match status" value="5"/>
</dbReference>
<dbReference type="PANTHER" id="PTHR45586:SF1">
    <property type="entry name" value="LIPOPOLYSACCHARIDE ASSEMBLY PROTEIN B"/>
    <property type="match status" value="1"/>
</dbReference>
<organism evidence="5 6">
    <name type="scientific">Sunxiuqinia elliptica</name>
    <dbReference type="NCBI Taxonomy" id="655355"/>
    <lineage>
        <taxon>Bacteria</taxon>
        <taxon>Pseudomonadati</taxon>
        <taxon>Bacteroidota</taxon>
        <taxon>Bacteroidia</taxon>
        <taxon>Marinilabiliales</taxon>
        <taxon>Prolixibacteraceae</taxon>
        <taxon>Sunxiuqinia</taxon>
    </lineage>
</organism>
<dbReference type="EMBL" id="FONW01000003">
    <property type="protein sequence ID" value="SFF21740.1"/>
    <property type="molecule type" value="Genomic_DNA"/>
</dbReference>
<dbReference type="STRING" id="655355.SAMN05216283_103155"/>
<dbReference type="InterPro" id="IPR051012">
    <property type="entry name" value="CellSynth/LPSAsmb/PSIAsmb"/>
</dbReference>
<name>A0A1I2GX84_9BACT</name>
<dbReference type="Pfam" id="PF13414">
    <property type="entry name" value="TPR_11"/>
    <property type="match status" value="1"/>
</dbReference>
<feature type="chain" id="PRO_5011710156" evidence="4">
    <location>
        <begin position="22"/>
        <end position="406"/>
    </location>
</feature>
<protein>
    <submittedName>
        <fullName evidence="5">Tetratricopeptide repeat-containing protein</fullName>
    </submittedName>
</protein>
<feature type="repeat" description="TPR" evidence="3">
    <location>
        <begin position="237"/>
        <end position="270"/>
    </location>
</feature>
<dbReference type="InterPro" id="IPR019734">
    <property type="entry name" value="TPR_rpt"/>
</dbReference>
<feature type="repeat" description="TPR" evidence="3">
    <location>
        <begin position="169"/>
        <end position="202"/>
    </location>
</feature>
<proteinExistence type="predicted"/>
<keyword evidence="6" id="KW-1185">Reference proteome</keyword>
<dbReference type="Gene3D" id="1.25.40.10">
    <property type="entry name" value="Tetratricopeptide repeat domain"/>
    <property type="match status" value="3"/>
</dbReference>
<evidence type="ECO:0000256" key="4">
    <source>
        <dbReference type="SAM" id="SignalP"/>
    </source>
</evidence>
<gene>
    <name evidence="5" type="ORF">SAMN05216283_103155</name>
</gene>
<feature type="repeat" description="TPR" evidence="3">
    <location>
        <begin position="271"/>
        <end position="304"/>
    </location>
</feature>
<evidence type="ECO:0000256" key="1">
    <source>
        <dbReference type="ARBA" id="ARBA00022737"/>
    </source>
</evidence>
<dbReference type="RefSeq" id="WP_093919581.1">
    <property type="nucleotide sequence ID" value="NZ_FONW01000003.1"/>
</dbReference>
<sequence>MMMKRTVFLLALILSVTVSFAQKGKVSSAQSYKESGKLDKALEAIESTIDPSNDKSEKTLTWPKTWEVRGEIFQALYQTKDANYQKLSDAPLTEALKSYKKALELDEKGRNENSVKIKLTLLISDITDQAVKAFGDDNYDLALQSFKQILEIQDMPLMQDEETEQAVDTVIIFNAGLAAYNAEKYDEAIKYYEKAAEYDYNGARTYELISSSYILQQDTTNALTALQTGFEKYPENSQIMVALINIYLNANKVDEAMKYLELAIEQDPENASFHFARGSLYDKIDDTEKATEAYKKAIEIKEDFADAYYNLGAIYYNLGVKQIEVANSVPTNQPDKYEEEKNKADVEFKKAIEPMEKAAEYAAVGTTDAAKQTELSALETLKTLYYRLKMMDKFDVVNSKLEELKQ</sequence>
<dbReference type="Proteomes" id="UP000198964">
    <property type="component" value="Unassembled WGS sequence"/>
</dbReference>
<accession>A0A1I2GX84</accession>
<dbReference type="PROSITE" id="PS50005">
    <property type="entry name" value="TPR"/>
    <property type="match status" value="3"/>
</dbReference>
<evidence type="ECO:0000256" key="3">
    <source>
        <dbReference type="PROSITE-ProRule" id="PRU00339"/>
    </source>
</evidence>
<reference evidence="5 6" key="1">
    <citation type="submission" date="2016-10" db="EMBL/GenBank/DDBJ databases">
        <authorList>
            <person name="de Groot N.N."/>
        </authorList>
    </citation>
    <scope>NUCLEOTIDE SEQUENCE [LARGE SCALE GENOMIC DNA]</scope>
    <source>
        <strain evidence="5 6">CGMCC 1.9156</strain>
    </source>
</reference>
<evidence type="ECO:0000313" key="6">
    <source>
        <dbReference type="Proteomes" id="UP000198964"/>
    </source>
</evidence>
<dbReference type="Pfam" id="PF13181">
    <property type="entry name" value="TPR_8"/>
    <property type="match status" value="1"/>
</dbReference>
<dbReference type="SUPFAM" id="SSF48452">
    <property type="entry name" value="TPR-like"/>
    <property type="match status" value="1"/>
</dbReference>
<evidence type="ECO:0000313" key="5">
    <source>
        <dbReference type="EMBL" id="SFF21740.1"/>
    </source>
</evidence>
<keyword evidence="1" id="KW-0677">Repeat</keyword>
<dbReference type="PANTHER" id="PTHR45586">
    <property type="entry name" value="TPR REPEAT-CONTAINING PROTEIN PA4667"/>
    <property type="match status" value="1"/>
</dbReference>
<dbReference type="Pfam" id="PF14559">
    <property type="entry name" value="TPR_19"/>
    <property type="match status" value="1"/>
</dbReference>
<keyword evidence="4" id="KW-0732">Signal</keyword>
<feature type="signal peptide" evidence="4">
    <location>
        <begin position="1"/>
        <end position="21"/>
    </location>
</feature>
<evidence type="ECO:0000256" key="2">
    <source>
        <dbReference type="ARBA" id="ARBA00022803"/>
    </source>
</evidence>
<dbReference type="AlphaFoldDB" id="A0A1I2GX84"/>
<keyword evidence="2 3" id="KW-0802">TPR repeat</keyword>
<dbReference type="InterPro" id="IPR011990">
    <property type="entry name" value="TPR-like_helical_dom_sf"/>
</dbReference>